<dbReference type="SUPFAM" id="SSF55781">
    <property type="entry name" value="GAF domain-like"/>
    <property type="match status" value="1"/>
</dbReference>
<dbReference type="PROSITE" id="PS50109">
    <property type="entry name" value="HIS_KIN"/>
    <property type="match status" value="1"/>
</dbReference>
<dbReference type="AlphaFoldDB" id="A0A1U7HIR3"/>
<evidence type="ECO:0000313" key="6">
    <source>
        <dbReference type="Proteomes" id="UP000186868"/>
    </source>
</evidence>
<keyword evidence="3 5" id="KW-0418">Kinase</keyword>
<reference evidence="5 6" key="1">
    <citation type="submission" date="2016-11" db="EMBL/GenBank/DDBJ databases">
        <title>Draft Genome Sequences of Nine Cyanobacterial Strains from Diverse Habitats.</title>
        <authorList>
            <person name="Zhu T."/>
            <person name="Hou S."/>
            <person name="Lu X."/>
            <person name="Hess W.R."/>
        </authorList>
    </citation>
    <scope>NUCLEOTIDE SEQUENCE [LARGE SCALE GENOMIC DNA]</scope>
    <source>
        <strain evidence="5 6">NIES-593</strain>
    </source>
</reference>
<dbReference type="InterPro" id="IPR029016">
    <property type="entry name" value="GAF-like_dom_sf"/>
</dbReference>
<dbReference type="EC" id="2.7.13.3" evidence="2"/>
<dbReference type="PANTHER" id="PTHR43102">
    <property type="entry name" value="SLR1143 PROTEIN"/>
    <property type="match status" value="1"/>
</dbReference>
<keyword evidence="3 5" id="KW-0808">Transferase</keyword>
<dbReference type="SUPFAM" id="SSF47384">
    <property type="entry name" value="Homodimeric domain of signal transducing histidine kinase"/>
    <property type="match status" value="1"/>
</dbReference>
<dbReference type="SMART" id="SM00388">
    <property type="entry name" value="HisKA"/>
    <property type="match status" value="1"/>
</dbReference>
<dbReference type="Pfam" id="PF01590">
    <property type="entry name" value="GAF"/>
    <property type="match status" value="1"/>
</dbReference>
<dbReference type="PANTHER" id="PTHR43102:SF2">
    <property type="entry name" value="GAF DOMAIN-CONTAINING PROTEIN"/>
    <property type="match status" value="1"/>
</dbReference>
<dbReference type="InterPro" id="IPR036890">
    <property type="entry name" value="HATPase_C_sf"/>
</dbReference>
<dbReference type="RefSeq" id="WP_073599379.1">
    <property type="nucleotide sequence ID" value="NZ_MRCB01000009.1"/>
</dbReference>
<dbReference type="InterPro" id="IPR003018">
    <property type="entry name" value="GAF"/>
</dbReference>
<evidence type="ECO:0000256" key="2">
    <source>
        <dbReference type="ARBA" id="ARBA00012438"/>
    </source>
</evidence>
<keyword evidence="6" id="KW-1185">Reference proteome</keyword>
<proteinExistence type="predicted"/>
<dbReference type="STRING" id="1921803.NIES593_09625"/>
<dbReference type="SUPFAM" id="SSF55874">
    <property type="entry name" value="ATPase domain of HSP90 chaperone/DNA topoisomerase II/histidine kinase"/>
    <property type="match status" value="1"/>
</dbReference>
<dbReference type="InterPro" id="IPR005467">
    <property type="entry name" value="His_kinase_dom"/>
</dbReference>
<dbReference type="InterPro" id="IPR003661">
    <property type="entry name" value="HisK_dim/P_dom"/>
</dbReference>
<evidence type="ECO:0000256" key="1">
    <source>
        <dbReference type="ARBA" id="ARBA00000085"/>
    </source>
</evidence>
<dbReference type="Gene3D" id="3.30.565.10">
    <property type="entry name" value="Histidine kinase-like ATPase, C-terminal domain"/>
    <property type="match status" value="1"/>
</dbReference>
<dbReference type="Gene3D" id="1.10.287.130">
    <property type="match status" value="1"/>
</dbReference>
<sequence>MKNSTNRLFCRLDGLIPEVREQQRVATLKSLGLLEAGSVPVFDEAIQTAARFLEVPICVLSLMVSDRVWFKSAVGLSSLGLMNELAFTRKLPKEEAFCTYVVDSQQNLVANDILSEPVLANSILAQHYGIRAYLGTPLITAEGQCIGALAVMDLVPRQFSPRDIEFLALSARWCLREFEREHLLKRQPSQAQVKQWLSLERHSEAERLEVANDSKKETVNAASILTSTHAIKLKLLGQLTEALRTPLTSVIGMASVLIDEVFGTLTNKQKEYLQIIHNSGQQINTLVNEILKLGVVEENAAQLKIAPVNVEMLCQQVINSLTEVAKQKRQELRLSIEPGRRIWSLDKDKVQQALYFLVASIIESSEAGSEVRIHFSRRSETLNIAVWVSHPWLGDGLPQVKLPALPGVNGVSAADETFSAIAQSSTIDCQLSDRVSIAHLEESALKQVKESVQNGDNNNPQKFLGLILGCHLAESHGGKIAIQGSSESGYRYVLMLPKISAQENELENS</sequence>
<comment type="catalytic activity">
    <reaction evidence="1">
        <text>ATP + protein L-histidine = ADP + protein N-phospho-L-histidine.</text>
        <dbReference type="EC" id="2.7.13.3"/>
    </reaction>
</comment>
<dbReference type="OrthoDB" id="475234at2"/>
<comment type="caution">
    <text evidence="5">The sequence shown here is derived from an EMBL/GenBank/DDBJ whole genome shotgun (WGS) entry which is preliminary data.</text>
</comment>
<name>A0A1U7HIR3_9CYAN</name>
<dbReference type="Proteomes" id="UP000186868">
    <property type="component" value="Unassembled WGS sequence"/>
</dbReference>
<evidence type="ECO:0000313" key="5">
    <source>
        <dbReference type="EMBL" id="OKH23480.1"/>
    </source>
</evidence>
<dbReference type="SMART" id="SM00065">
    <property type="entry name" value="GAF"/>
    <property type="match status" value="1"/>
</dbReference>
<dbReference type="EMBL" id="MRCB01000009">
    <property type="protein sequence ID" value="OKH23480.1"/>
    <property type="molecule type" value="Genomic_DNA"/>
</dbReference>
<accession>A0A1U7HIR3</accession>
<dbReference type="Gene3D" id="3.30.450.40">
    <property type="match status" value="1"/>
</dbReference>
<dbReference type="Pfam" id="PF00512">
    <property type="entry name" value="HisKA"/>
    <property type="match status" value="1"/>
</dbReference>
<dbReference type="GO" id="GO:0000155">
    <property type="term" value="F:phosphorelay sensor kinase activity"/>
    <property type="evidence" value="ECO:0007669"/>
    <property type="project" value="InterPro"/>
</dbReference>
<protein>
    <recommendedName>
        <fullName evidence="2">histidine kinase</fullName>
        <ecNumber evidence="2">2.7.13.3</ecNumber>
    </recommendedName>
</protein>
<evidence type="ECO:0000259" key="4">
    <source>
        <dbReference type="PROSITE" id="PS50109"/>
    </source>
</evidence>
<organism evidence="5 6">
    <name type="scientific">Hydrococcus rivularis NIES-593</name>
    <dbReference type="NCBI Taxonomy" id="1921803"/>
    <lineage>
        <taxon>Bacteria</taxon>
        <taxon>Bacillati</taxon>
        <taxon>Cyanobacteriota</taxon>
        <taxon>Cyanophyceae</taxon>
        <taxon>Pleurocapsales</taxon>
        <taxon>Hydrococcaceae</taxon>
        <taxon>Hydrococcus</taxon>
    </lineage>
</organism>
<dbReference type="InterPro" id="IPR036097">
    <property type="entry name" value="HisK_dim/P_sf"/>
</dbReference>
<dbReference type="CDD" id="cd00082">
    <property type="entry name" value="HisKA"/>
    <property type="match status" value="1"/>
</dbReference>
<evidence type="ECO:0000256" key="3">
    <source>
        <dbReference type="ARBA" id="ARBA00022777"/>
    </source>
</evidence>
<gene>
    <name evidence="5" type="ORF">NIES593_09625</name>
</gene>
<feature type="domain" description="Histidine kinase" evidence="4">
    <location>
        <begin position="238"/>
        <end position="500"/>
    </location>
</feature>